<dbReference type="STRING" id="10181.G5C430"/>
<dbReference type="InterPro" id="IPR018181">
    <property type="entry name" value="Heat_shock_70_CS"/>
</dbReference>
<dbReference type="InParanoid" id="G5C430"/>
<dbReference type="SUPFAM" id="SSF100920">
    <property type="entry name" value="Heat shock protein 70kD (HSP70), peptide-binding domain"/>
    <property type="match status" value="1"/>
</dbReference>
<dbReference type="Gene3D" id="3.30.30.30">
    <property type="match status" value="1"/>
</dbReference>
<dbReference type="Proteomes" id="UP000006813">
    <property type="component" value="Unassembled WGS sequence"/>
</dbReference>
<evidence type="ECO:0000256" key="3">
    <source>
        <dbReference type="ARBA" id="ARBA00022840"/>
    </source>
</evidence>
<dbReference type="InterPro" id="IPR029047">
    <property type="entry name" value="HSP70_peptide-bd_sf"/>
</dbReference>
<dbReference type="EMBL" id="JH173271">
    <property type="protein sequence ID" value="EHB16291.1"/>
    <property type="molecule type" value="Genomic_DNA"/>
</dbReference>
<evidence type="ECO:0000256" key="1">
    <source>
        <dbReference type="ARBA" id="ARBA00007381"/>
    </source>
</evidence>
<keyword evidence="3" id="KW-0067">ATP-binding</keyword>
<evidence type="ECO:0000256" key="2">
    <source>
        <dbReference type="ARBA" id="ARBA00022741"/>
    </source>
</evidence>
<protein>
    <submittedName>
        <fullName evidence="4">Heat shock cognate 71 kDa protein</fullName>
    </submittedName>
</protein>
<dbReference type="Pfam" id="PF00012">
    <property type="entry name" value="HSP70"/>
    <property type="match status" value="2"/>
</dbReference>
<evidence type="ECO:0000313" key="4">
    <source>
        <dbReference type="EMBL" id="EHB16291.1"/>
    </source>
</evidence>
<dbReference type="FunFam" id="3.30.30.30:FF:000001">
    <property type="entry name" value="heat shock 70 kDa protein-like"/>
    <property type="match status" value="1"/>
</dbReference>
<sequence length="233" mass="25899">MNPTNTIFDAKHLIGCRFDDGVVQSDMKHWPFMVVNNTGRSKVQVKYKGETKTFYPEDVYSMVPTKMKEISEAYLGKTVTNSMVIVAEFNANLFRGTLDPVEKAPQNAKFDKSQIYCIILVGGSTCIPKMQKLLQDFFNGKELNKSINPDEAVAYGVAFQIYEGEHAMTKDNSPLDKFECTGIPLTPHGVPQIEVTFDIDSNGILSVSAVDKSTEKESNITITNVKAIGARRI</sequence>
<dbReference type="PANTHER" id="PTHR19375">
    <property type="entry name" value="HEAT SHOCK PROTEIN 70KDA"/>
    <property type="match status" value="1"/>
</dbReference>
<keyword evidence="2" id="KW-0547">Nucleotide-binding</keyword>
<dbReference type="PRINTS" id="PR00301">
    <property type="entry name" value="HEATSHOCK70"/>
</dbReference>
<keyword evidence="4" id="KW-0346">Stress response</keyword>
<accession>G5C430</accession>
<dbReference type="GO" id="GO:0140662">
    <property type="term" value="F:ATP-dependent protein folding chaperone"/>
    <property type="evidence" value="ECO:0007669"/>
    <property type="project" value="InterPro"/>
</dbReference>
<dbReference type="AlphaFoldDB" id="G5C430"/>
<comment type="similarity">
    <text evidence="1">Belongs to the heat shock protein 70 family.</text>
</comment>
<dbReference type="InterPro" id="IPR013126">
    <property type="entry name" value="Hsp_70_fam"/>
</dbReference>
<dbReference type="SUPFAM" id="SSF53067">
    <property type="entry name" value="Actin-like ATPase domain"/>
    <property type="match status" value="2"/>
</dbReference>
<organism evidence="4 5">
    <name type="scientific">Heterocephalus glaber</name>
    <name type="common">Naked mole rat</name>
    <dbReference type="NCBI Taxonomy" id="10181"/>
    <lineage>
        <taxon>Eukaryota</taxon>
        <taxon>Metazoa</taxon>
        <taxon>Chordata</taxon>
        <taxon>Craniata</taxon>
        <taxon>Vertebrata</taxon>
        <taxon>Euteleostomi</taxon>
        <taxon>Mammalia</taxon>
        <taxon>Eutheria</taxon>
        <taxon>Euarchontoglires</taxon>
        <taxon>Glires</taxon>
        <taxon>Rodentia</taxon>
        <taxon>Hystricomorpha</taxon>
        <taxon>Bathyergidae</taxon>
        <taxon>Heterocephalus</taxon>
    </lineage>
</organism>
<gene>
    <name evidence="4" type="ORF">GW7_02992</name>
</gene>
<proteinExistence type="inferred from homology"/>
<dbReference type="Gene3D" id="2.60.34.10">
    <property type="entry name" value="Substrate Binding Domain Of DNAk, Chain A, domain 1"/>
    <property type="match status" value="1"/>
</dbReference>
<reference evidence="4 5" key="1">
    <citation type="journal article" date="2011" name="Nature">
        <title>Genome sequencing reveals insights into physiology and longevity of the naked mole rat.</title>
        <authorList>
            <person name="Kim E.B."/>
            <person name="Fang X."/>
            <person name="Fushan A.A."/>
            <person name="Huang Z."/>
            <person name="Lobanov A.V."/>
            <person name="Han L."/>
            <person name="Marino S.M."/>
            <person name="Sun X."/>
            <person name="Turanov A.A."/>
            <person name="Yang P."/>
            <person name="Yim S.H."/>
            <person name="Zhao X."/>
            <person name="Kasaikina M.V."/>
            <person name="Stoletzki N."/>
            <person name="Peng C."/>
            <person name="Polak P."/>
            <person name="Xiong Z."/>
            <person name="Kiezun A."/>
            <person name="Zhu Y."/>
            <person name="Chen Y."/>
            <person name="Kryukov G.V."/>
            <person name="Zhang Q."/>
            <person name="Peshkin L."/>
            <person name="Yang L."/>
            <person name="Bronson R.T."/>
            <person name="Buffenstein R."/>
            <person name="Wang B."/>
            <person name="Han C."/>
            <person name="Li Q."/>
            <person name="Chen L."/>
            <person name="Zhao W."/>
            <person name="Sunyaev S.R."/>
            <person name="Park T.J."/>
            <person name="Zhang G."/>
            <person name="Wang J."/>
            <person name="Gladyshev V.N."/>
        </authorList>
    </citation>
    <scope>NUCLEOTIDE SEQUENCE [LARGE SCALE GENOMIC DNA]</scope>
</reference>
<name>G5C430_HETGA</name>
<dbReference type="PROSITE" id="PS01036">
    <property type="entry name" value="HSP70_3"/>
    <property type="match status" value="1"/>
</dbReference>
<dbReference type="InterPro" id="IPR043129">
    <property type="entry name" value="ATPase_NBD"/>
</dbReference>
<evidence type="ECO:0000313" key="5">
    <source>
        <dbReference type="Proteomes" id="UP000006813"/>
    </source>
</evidence>
<dbReference type="GO" id="GO:0005524">
    <property type="term" value="F:ATP binding"/>
    <property type="evidence" value="ECO:0007669"/>
    <property type="project" value="UniProtKB-KW"/>
</dbReference>
<dbReference type="Gene3D" id="3.30.420.40">
    <property type="match status" value="3"/>
</dbReference>